<sequence>MREKLQTDFERLLASYLHDPKEENLYGVQQLNKWIMDQKIPPDEVLNHYIETLKKLIPDLHSDVKTSFDLLLEVMVGYGVQYRVDKNIATRHQELEDEIEVAVHLQRTLLPESPPPLEGVDLGVASYASKTMSGDYYNFVQYGDGILGIAIADIIGKGIPAALCMSMIKYSMDDMDHHQPEPSEILQELNTVVERNILPNMFITMVYGVYDSLNHSFRYATAGHEPGFIYRADTGQFEDMDTQGLVLGVTSHVEYPEFQLHLAEGDVIILLTDGVTETRFDGEFIERADFCELAKKYLHLPAREIAEKVYKRIYELSGYQMLDDQTIIVIKRVGKNKL</sequence>
<dbReference type="InterPro" id="IPR001932">
    <property type="entry name" value="PPM-type_phosphatase-like_dom"/>
</dbReference>
<reference evidence="3 4" key="1">
    <citation type="submission" date="2019-03" db="EMBL/GenBank/DDBJ databases">
        <title>Genomic Encyclopedia of Type Strains, Phase IV (KMG-IV): sequencing the most valuable type-strain genomes for metagenomic binning, comparative biology and taxonomic classification.</title>
        <authorList>
            <person name="Goeker M."/>
        </authorList>
    </citation>
    <scope>NUCLEOTIDE SEQUENCE [LARGE SCALE GENOMIC DNA]</scope>
    <source>
        <strain evidence="3 4">DSM 46831</strain>
    </source>
</reference>
<evidence type="ECO:0000313" key="4">
    <source>
        <dbReference type="Proteomes" id="UP000294746"/>
    </source>
</evidence>
<evidence type="ECO:0000313" key="3">
    <source>
        <dbReference type="EMBL" id="TCP65324.1"/>
    </source>
</evidence>
<name>A0A4R2RQ85_9BACL</name>
<dbReference type="PANTHER" id="PTHR43156:SF15">
    <property type="entry name" value="PHOSPHOSERINE PHOSPHATASE RSBU"/>
    <property type="match status" value="1"/>
</dbReference>
<dbReference type="GO" id="GO:0016791">
    <property type="term" value="F:phosphatase activity"/>
    <property type="evidence" value="ECO:0007669"/>
    <property type="project" value="TreeGrafter"/>
</dbReference>
<dbReference type="SMART" id="SM00331">
    <property type="entry name" value="PP2C_SIG"/>
    <property type="match status" value="1"/>
</dbReference>
<keyword evidence="1" id="KW-0378">Hydrolase</keyword>
<comment type="caution">
    <text evidence="3">The sequence shown here is derived from an EMBL/GenBank/DDBJ whole genome shotgun (WGS) entry which is preliminary data.</text>
</comment>
<dbReference type="SUPFAM" id="SSF81606">
    <property type="entry name" value="PP2C-like"/>
    <property type="match status" value="1"/>
</dbReference>
<dbReference type="PROSITE" id="PS51746">
    <property type="entry name" value="PPM_2"/>
    <property type="match status" value="1"/>
</dbReference>
<dbReference type="SUPFAM" id="SSF101215">
    <property type="entry name" value="KaiA/RbsU domain"/>
    <property type="match status" value="1"/>
</dbReference>
<dbReference type="RefSeq" id="WP_131849409.1">
    <property type="nucleotide sequence ID" value="NZ_SLXV01000034.1"/>
</dbReference>
<dbReference type="InterPro" id="IPR052016">
    <property type="entry name" value="Bact_Sigma-Reg"/>
</dbReference>
<dbReference type="InterPro" id="IPR017944">
    <property type="entry name" value="KaiA/RbsU_helical_domain_sf"/>
</dbReference>
<feature type="domain" description="PPM-type phosphatase" evidence="2">
    <location>
        <begin position="121"/>
        <end position="332"/>
    </location>
</feature>
<dbReference type="FunFam" id="3.60.40.10:FF:000045">
    <property type="entry name" value="Stage II sporulation protein E"/>
    <property type="match status" value="1"/>
</dbReference>
<dbReference type="InterPro" id="IPR014787">
    <property type="entry name" value="PSer_Pase_RsbU_N"/>
</dbReference>
<dbReference type="InterPro" id="IPR036457">
    <property type="entry name" value="PPM-type-like_dom_sf"/>
</dbReference>
<protein>
    <submittedName>
        <fullName evidence="3">Sigma-B regulation protein RsbU (Phosphoserine phosphatase)</fullName>
    </submittedName>
</protein>
<proteinExistence type="predicted"/>
<dbReference type="Gene3D" id="3.60.40.10">
    <property type="entry name" value="PPM-type phosphatase domain"/>
    <property type="match status" value="1"/>
</dbReference>
<evidence type="ECO:0000259" key="2">
    <source>
        <dbReference type="PROSITE" id="PS51746"/>
    </source>
</evidence>
<dbReference type="Gene3D" id="1.10.1240.30">
    <property type="entry name" value="KaiA/RbsU domain"/>
    <property type="match status" value="1"/>
</dbReference>
<accession>A0A4R2RQ85</accession>
<keyword evidence="4" id="KW-1185">Reference proteome</keyword>
<dbReference type="Pfam" id="PF08673">
    <property type="entry name" value="RsbU_N"/>
    <property type="match status" value="1"/>
</dbReference>
<gene>
    <name evidence="3" type="ORF">EDD57_13410</name>
</gene>
<dbReference type="EMBL" id="SLXV01000034">
    <property type="protein sequence ID" value="TCP65324.1"/>
    <property type="molecule type" value="Genomic_DNA"/>
</dbReference>
<dbReference type="Pfam" id="PF07228">
    <property type="entry name" value="SpoIIE"/>
    <property type="match status" value="1"/>
</dbReference>
<dbReference type="Proteomes" id="UP000294746">
    <property type="component" value="Unassembled WGS sequence"/>
</dbReference>
<dbReference type="OrthoDB" id="311592at2"/>
<dbReference type="AlphaFoldDB" id="A0A4R2RQ85"/>
<organism evidence="3 4">
    <name type="scientific">Baia soyae</name>
    <dbReference type="NCBI Taxonomy" id="1544746"/>
    <lineage>
        <taxon>Bacteria</taxon>
        <taxon>Bacillati</taxon>
        <taxon>Bacillota</taxon>
        <taxon>Bacilli</taxon>
        <taxon>Bacillales</taxon>
        <taxon>Thermoactinomycetaceae</taxon>
        <taxon>Baia</taxon>
    </lineage>
</organism>
<evidence type="ECO:0000256" key="1">
    <source>
        <dbReference type="ARBA" id="ARBA00022801"/>
    </source>
</evidence>
<dbReference type="PANTHER" id="PTHR43156">
    <property type="entry name" value="STAGE II SPORULATION PROTEIN E-RELATED"/>
    <property type="match status" value="1"/>
</dbReference>